<dbReference type="InterPro" id="IPR036244">
    <property type="entry name" value="TipA-like_antibiotic-bd"/>
</dbReference>
<keyword evidence="5" id="KW-0175">Coiled coil</keyword>
<evidence type="ECO:0000256" key="4">
    <source>
        <dbReference type="ARBA" id="ARBA00023163"/>
    </source>
</evidence>
<dbReference type="Pfam" id="PF13411">
    <property type="entry name" value="MerR_1"/>
    <property type="match status" value="1"/>
</dbReference>
<dbReference type="STRING" id="77635.BISU_1817"/>
<evidence type="ECO:0000259" key="6">
    <source>
        <dbReference type="PROSITE" id="PS50937"/>
    </source>
</evidence>
<dbReference type="Gene3D" id="1.10.1660.10">
    <property type="match status" value="1"/>
</dbReference>
<dbReference type="InterPro" id="IPR047057">
    <property type="entry name" value="MerR_fam"/>
</dbReference>
<keyword evidence="2" id="KW-0238">DNA-binding</keyword>
<name>A0A087E202_9BIFI</name>
<keyword evidence="1" id="KW-0805">Transcription regulation</keyword>
<organism evidence="7 8">
    <name type="scientific">Bifidobacterium subtile</name>
    <dbReference type="NCBI Taxonomy" id="77635"/>
    <lineage>
        <taxon>Bacteria</taxon>
        <taxon>Bacillati</taxon>
        <taxon>Actinomycetota</taxon>
        <taxon>Actinomycetes</taxon>
        <taxon>Bifidobacteriales</taxon>
        <taxon>Bifidobacteriaceae</taxon>
        <taxon>Bifidobacterium</taxon>
    </lineage>
</organism>
<comment type="caution">
    <text evidence="7">The sequence shown here is derived from an EMBL/GenBank/DDBJ whole genome shotgun (WGS) entry which is preliminary data.</text>
</comment>
<accession>A0A087E202</accession>
<feature type="coiled-coil region" evidence="5">
    <location>
        <begin position="76"/>
        <end position="103"/>
    </location>
</feature>
<proteinExistence type="predicted"/>
<feature type="domain" description="HTH merR-type" evidence="6">
    <location>
        <begin position="8"/>
        <end position="71"/>
    </location>
</feature>
<evidence type="ECO:0000256" key="3">
    <source>
        <dbReference type="ARBA" id="ARBA00023159"/>
    </source>
</evidence>
<keyword evidence="3" id="KW-0010">Activator</keyword>
<keyword evidence="4" id="KW-0804">Transcription</keyword>
<sequence length="254" mass="28692">MEHSAHDVSKLAGISTRTLRHYDAIGLLPPSSVGVNKYRFYDDAALVRLQRILLLRELGFGLRQIATILDHQSDVAAAMKTHVQLLRREQQRLTEQIAAVERTLASVQQGGTLMTDTMFAGFDRHADYKDEVERRWGKDAYQRSDEWWNALNDTEKGDWKQQLASLNQGWIAAAQDPKIAPNSELAQNLARRHIAWLHSIPGTPAHDSTQDGVERDYVRGLAQMYVCDERFAANYGGIEGAKFVRDSLLTYLGD</sequence>
<gene>
    <name evidence="7" type="ORF">BISU_1817</name>
</gene>
<dbReference type="PROSITE" id="PS50937">
    <property type="entry name" value="HTH_MERR_2"/>
    <property type="match status" value="1"/>
</dbReference>
<dbReference type="SUPFAM" id="SSF46955">
    <property type="entry name" value="Putative DNA-binding domain"/>
    <property type="match status" value="1"/>
</dbReference>
<dbReference type="RefSeq" id="WP_024464550.1">
    <property type="nucleotide sequence ID" value="NZ_CP062939.1"/>
</dbReference>
<dbReference type="EMBL" id="JGZR01000009">
    <property type="protein sequence ID" value="KFJ01803.1"/>
    <property type="molecule type" value="Genomic_DNA"/>
</dbReference>
<dbReference type="InterPro" id="IPR000551">
    <property type="entry name" value="MerR-type_HTH_dom"/>
</dbReference>
<dbReference type="PANTHER" id="PTHR30204">
    <property type="entry name" value="REDOX-CYCLING DRUG-SENSING TRANSCRIPTIONAL ACTIVATOR SOXR"/>
    <property type="match status" value="1"/>
</dbReference>
<dbReference type="Gene3D" id="1.10.490.50">
    <property type="entry name" value="Antibiotic binding domain of TipA-like multidrug resistance regulators"/>
    <property type="match status" value="1"/>
</dbReference>
<protein>
    <submittedName>
        <fullName evidence="7">MerR family transcriptional regulator</fullName>
    </submittedName>
</protein>
<dbReference type="OrthoDB" id="9809391at2"/>
<dbReference type="Pfam" id="PF07739">
    <property type="entry name" value="TipAS"/>
    <property type="match status" value="1"/>
</dbReference>
<dbReference type="CDD" id="cd01106">
    <property type="entry name" value="HTH_TipAL-Mta"/>
    <property type="match status" value="1"/>
</dbReference>
<dbReference type="SUPFAM" id="SSF89082">
    <property type="entry name" value="Antibiotic binding domain of TipA-like multidrug resistance regulators"/>
    <property type="match status" value="1"/>
</dbReference>
<evidence type="ECO:0000313" key="8">
    <source>
        <dbReference type="Proteomes" id="UP000029055"/>
    </source>
</evidence>
<evidence type="ECO:0000256" key="2">
    <source>
        <dbReference type="ARBA" id="ARBA00023125"/>
    </source>
</evidence>
<dbReference type="eggNOG" id="COG0789">
    <property type="taxonomic scope" value="Bacteria"/>
</dbReference>
<evidence type="ECO:0000256" key="1">
    <source>
        <dbReference type="ARBA" id="ARBA00023015"/>
    </source>
</evidence>
<reference evidence="7 8" key="1">
    <citation type="submission" date="2014-03" db="EMBL/GenBank/DDBJ databases">
        <title>Genomics of Bifidobacteria.</title>
        <authorList>
            <person name="Ventura M."/>
            <person name="Milani C."/>
            <person name="Lugli G.A."/>
        </authorList>
    </citation>
    <scope>NUCLEOTIDE SEQUENCE [LARGE SCALE GENOMIC DNA]</scope>
    <source>
        <strain evidence="7 8">LMG 11597</strain>
    </source>
</reference>
<dbReference type="PANTHER" id="PTHR30204:SF90">
    <property type="entry name" value="HTH-TYPE TRANSCRIPTIONAL ACTIVATOR MTA"/>
    <property type="match status" value="1"/>
</dbReference>
<dbReference type="AlphaFoldDB" id="A0A087E202"/>
<dbReference type="PRINTS" id="PR00040">
    <property type="entry name" value="HTHMERR"/>
</dbReference>
<dbReference type="InterPro" id="IPR009061">
    <property type="entry name" value="DNA-bd_dom_put_sf"/>
</dbReference>
<dbReference type="InterPro" id="IPR012925">
    <property type="entry name" value="TipAS_dom"/>
</dbReference>
<dbReference type="Proteomes" id="UP000029055">
    <property type="component" value="Unassembled WGS sequence"/>
</dbReference>
<dbReference type="SMART" id="SM00422">
    <property type="entry name" value="HTH_MERR"/>
    <property type="match status" value="1"/>
</dbReference>
<evidence type="ECO:0000313" key="7">
    <source>
        <dbReference type="EMBL" id="KFJ01803.1"/>
    </source>
</evidence>
<dbReference type="GO" id="GO:0003700">
    <property type="term" value="F:DNA-binding transcription factor activity"/>
    <property type="evidence" value="ECO:0007669"/>
    <property type="project" value="InterPro"/>
</dbReference>
<keyword evidence="8" id="KW-1185">Reference proteome</keyword>
<evidence type="ECO:0000256" key="5">
    <source>
        <dbReference type="SAM" id="Coils"/>
    </source>
</evidence>
<dbReference type="GO" id="GO:0003677">
    <property type="term" value="F:DNA binding"/>
    <property type="evidence" value="ECO:0007669"/>
    <property type="project" value="UniProtKB-KW"/>
</dbReference>